<dbReference type="Proteomes" id="UP000436088">
    <property type="component" value="Unassembled WGS sequence"/>
</dbReference>
<gene>
    <name evidence="1" type="ORF">F3Y22_tig00110432pilonHSYRG00019</name>
</gene>
<dbReference type="EMBL" id="VEPZ02000984">
    <property type="protein sequence ID" value="KAE8704904.1"/>
    <property type="molecule type" value="Genomic_DNA"/>
</dbReference>
<accession>A0A6A3AJX9</accession>
<organism evidence="1 2">
    <name type="scientific">Hibiscus syriacus</name>
    <name type="common">Rose of Sharon</name>
    <dbReference type="NCBI Taxonomy" id="106335"/>
    <lineage>
        <taxon>Eukaryota</taxon>
        <taxon>Viridiplantae</taxon>
        <taxon>Streptophyta</taxon>
        <taxon>Embryophyta</taxon>
        <taxon>Tracheophyta</taxon>
        <taxon>Spermatophyta</taxon>
        <taxon>Magnoliopsida</taxon>
        <taxon>eudicotyledons</taxon>
        <taxon>Gunneridae</taxon>
        <taxon>Pentapetalae</taxon>
        <taxon>rosids</taxon>
        <taxon>malvids</taxon>
        <taxon>Malvales</taxon>
        <taxon>Malvaceae</taxon>
        <taxon>Malvoideae</taxon>
        <taxon>Hibiscus</taxon>
    </lineage>
</organism>
<evidence type="ECO:0000313" key="2">
    <source>
        <dbReference type="Proteomes" id="UP000436088"/>
    </source>
</evidence>
<dbReference type="AlphaFoldDB" id="A0A6A3AJX9"/>
<protein>
    <submittedName>
        <fullName evidence="1">RING/FYVE/PHD zinc finger superfamily protein</fullName>
    </submittedName>
</protein>
<dbReference type="PANTHER" id="PTHR36067">
    <property type="entry name" value="EXPRESSED PROTEIN"/>
    <property type="match status" value="1"/>
</dbReference>
<keyword evidence="2" id="KW-1185">Reference proteome</keyword>
<proteinExistence type="predicted"/>
<name>A0A6A3AJX9_HIBSY</name>
<comment type="caution">
    <text evidence="1">The sequence shown here is derived from an EMBL/GenBank/DDBJ whole genome shotgun (WGS) entry which is preliminary data.</text>
</comment>
<reference evidence="1" key="1">
    <citation type="submission" date="2019-09" db="EMBL/GenBank/DDBJ databases">
        <title>Draft genome information of white flower Hibiscus syriacus.</title>
        <authorList>
            <person name="Kim Y.-M."/>
        </authorList>
    </citation>
    <scope>NUCLEOTIDE SEQUENCE [LARGE SCALE GENOMIC DNA]</scope>
    <source>
        <strain evidence="1">YM2019G1</strain>
    </source>
</reference>
<dbReference type="PANTHER" id="PTHR36067:SF1">
    <property type="entry name" value="EXPRESSED PROTEIN"/>
    <property type="match status" value="1"/>
</dbReference>
<evidence type="ECO:0000313" key="1">
    <source>
        <dbReference type="EMBL" id="KAE8704904.1"/>
    </source>
</evidence>
<sequence>MADIALLVAEEYERRLGISRHQTGAGKQQRLPTPFPCSGVGFEAEGRIEVSKLGIEPKTQIGVAALHGALSA</sequence>